<feature type="coiled-coil region" evidence="2">
    <location>
        <begin position="283"/>
        <end position="324"/>
    </location>
</feature>
<dbReference type="RefSeq" id="XP_030065256.1">
    <property type="nucleotide sequence ID" value="XM_030209396.1"/>
</dbReference>
<dbReference type="GeneID" id="115474080"/>
<keyword evidence="4" id="KW-1185">Reference proteome</keyword>
<gene>
    <name evidence="5" type="primary">LOC115474080</name>
</gene>
<feature type="compositionally biased region" description="Basic residues" evidence="3">
    <location>
        <begin position="385"/>
        <end position="395"/>
    </location>
</feature>
<name>A0A6P7YK95_9AMPH</name>
<keyword evidence="1 2" id="KW-0175">Coiled coil</keyword>
<feature type="region of interest" description="Disordered" evidence="3">
    <location>
        <begin position="174"/>
        <end position="256"/>
    </location>
</feature>
<reference evidence="5" key="1">
    <citation type="submission" date="2025-08" db="UniProtKB">
        <authorList>
            <consortium name="RefSeq"/>
        </authorList>
    </citation>
    <scope>IDENTIFICATION</scope>
</reference>
<dbReference type="OrthoDB" id="5969558at2759"/>
<sequence>MDAGPFLPFPSSIQKAEEVPEVGEECAQFLPGLHSQDTFHFNGEITSGMHQDPMLMDRNNSEENVTIISESMTVTSSDEEKLQLLNKNTELRRLNKELIKLNQEWDRIYHTTTQGLQQEIGALQQQVVSLQQQMERLSMKLEHEQEKREYSEQTLVQELKKNQHLQEFIRHLESKLHHRSSSNERRTAASSEVQRRSSQSEENADRQHLHHRLSFNKAPMQTWEGDDGIQSCSKSGKARISKPPQLQSQTLPPESPIQEKGITELKEQLHVLKCQTEIYKTDYKNEHKDRQRITAENEHLRKKEEEMRQQVLLLQEQLKIYEDDFRKERSDKQVLQRLLKSKANPKDPLLVHRCNNENHEKPLAPLPARTPAPSPSAAGCNSKSCNKHCTRHSHKHSECPKYSHLRDVEVQASPFSIDYK</sequence>
<feature type="compositionally biased region" description="Basic and acidic residues" evidence="3">
    <location>
        <begin position="174"/>
        <end position="207"/>
    </location>
</feature>
<evidence type="ECO:0000313" key="5">
    <source>
        <dbReference type="RefSeq" id="XP_030065256.1"/>
    </source>
</evidence>
<dbReference type="PANTHER" id="PTHR31882:SF9">
    <property type="entry name" value="SI:CH211-153B23.7"/>
    <property type="match status" value="1"/>
</dbReference>
<evidence type="ECO:0000256" key="3">
    <source>
        <dbReference type="SAM" id="MobiDB-lite"/>
    </source>
</evidence>
<dbReference type="GO" id="GO:0005737">
    <property type="term" value="C:cytoplasm"/>
    <property type="evidence" value="ECO:0007669"/>
    <property type="project" value="UniProtKB-ARBA"/>
</dbReference>
<dbReference type="GO" id="GO:0043122">
    <property type="term" value="P:regulation of canonical NF-kappaB signal transduction"/>
    <property type="evidence" value="ECO:0007669"/>
    <property type="project" value="UniProtKB-ARBA"/>
</dbReference>
<dbReference type="AlphaFoldDB" id="A0A6P7YK95"/>
<protein>
    <submittedName>
        <fullName evidence="5">TNFAIP3-interacting protein 3-like isoform X1</fullName>
    </submittedName>
</protein>
<feature type="coiled-coil region" evidence="2">
    <location>
        <begin position="77"/>
        <end position="147"/>
    </location>
</feature>
<feature type="region of interest" description="Disordered" evidence="3">
    <location>
        <begin position="359"/>
        <end position="400"/>
    </location>
</feature>
<accession>A0A6P7YK95</accession>
<evidence type="ECO:0000256" key="1">
    <source>
        <dbReference type="ARBA" id="ARBA00023054"/>
    </source>
</evidence>
<dbReference type="PANTHER" id="PTHR31882">
    <property type="entry name" value="TNFAIP3-INTERACTING PROTEIN COILED COIL FAMILY MEMBER"/>
    <property type="match status" value="1"/>
</dbReference>
<dbReference type="Proteomes" id="UP000515156">
    <property type="component" value="Chromosome 7"/>
</dbReference>
<organism evidence="4 5">
    <name type="scientific">Microcaecilia unicolor</name>
    <dbReference type="NCBI Taxonomy" id="1415580"/>
    <lineage>
        <taxon>Eukaryota</taxon>
        <taxon>Metazoa</taxon>
        <taxon>Chordata</taxon>
        <taxon>Craniata</taxon>
        <taxon>Vertebrata</taxon>
        <taxon>Euteleostomi</taxon>
        <taxon>Amphibia</taxon>
        <taxon>Gymnophiona</taxon>
        <taxon>Siphonopidae</taxon>
        <taxon>Microcaecilia</taxon>
    </lineage>
</organism>
<dbReference type="Gene3D" id="1.20.5.990">
    <property type="entry name" value="Nemo cc2-lz domain - 1d5 darpin complex"/>
    <property type="match status" value="1"/>
</dbReference>
<dbReference type="KEGG" id="muo:115474080"/>
<proteinExistence type="predicted"/>
<dbReference type="InParanoid" id="A0A6P7YK95"/>
<dbReference type="GO" id="GO:0006357">
    <property type="term" value="P:regulation of transcription by RNA polymerase II"/>
    <property type="evidence" value="ECO:0007669"/>
    <property type="project" value="TreeGrafter"/>
</dbReference>
<dbReference type="GO" id="GO:0071222">
    <property type="term" value="P:cellular response to lipopolysaccharide"/>
    <property type="evidence" value="ECO:0007669"/>
    <property type="project" value="TreeGrafter"/>
</dbReference>
<evidence type="ECO:0000256" key="2">
    <source>
        <dbReference type="SAM" id="Coils"/>
    </source>
</evidence>
<evidence type="ECO:0000313" key="4">
    <source>
        <dbReference type="Proteomes" id="UP000515156"/>
    </source>
</evidence>
<feature type="compositionally biased region" description="Pro residues" evidence="3">
    <location>
        <begin position="364"/>
        <end position="374"/>
    </location>
</feature>